<dbReference type="InterPro" id="IPR036291">
    <property type="entry name" value="NAD(P)-bd_dom_sf"/>
</dbReference>
<evidence type="ECO:0000256" key="1">
    <source>
        <dbReference type="ARBA" id="ARBA00006484"/>
    </source>
</evidence>
<evidence type="ECO:0000256" key="2">
    <source>
        <dbReference type="ARBA" id="ARBA00023002"/>
    </source>
</evidence>
<dbReference type="Proteomes" id="UP001165092">
    <property type="component" value="Unassembled WGS sequence"/>
</dbReference>
<dbReference type="PANTHER" id="PTHR43669">
    <property type="entry name" value="5-KETO-D-GLUCONATE 5-REDUCTASE"/>
    <property type="match status" value="1"/>
</dbReference>
<comment type="caution">
    <text evidence="4">The sequence shown here is derived from an EMBL/GenBank/DDBJ whole genome shotgun (WGS) entry which is preliminary data.</text>
</comment>
<dbReference type="Gene3D" id="3.40.50.720">
    <property type="entry name" value="NAD(P)-binding Rossmann-like Domain"/>
    <property type="match status" value="1"/>
</dbReference>
<dbReference type="InterPro" id="IPR002347">
    <property type="entry name" value="SDR_fam"/>
</dbReference>
<feature type="region of interest" description="Disordered" evidence="3">
    <location>
        <begin position="75"/>
        <end position="97"/>
    </location>
</feature>
<dbReference type="AlphaFoldDB" id="A0A9W6UIZ3"/>
<protein>
    <submittedName>
        <fullName evidence="4">Uncharacterized protein</fullName>
    </submittedName>
</protein>
<keyword evidence="2" id="KW-0560">Oxidoreductase</keyword>
<organism evidence="4 5">
    <name type="scientific">Nocardiopsis ansamitocini</name>
    <dbReference type="NCBI Taxonomy" id="1670832"/>
    <lineage>
        <taxon>Bacteria</taxon>
        <taxon>Bacillati</taxon>
        <taxon>Actinomycetota</taxon>
        <taxon>Actinomycetes</taxon>
        <taxon>Streptosporangiales</taxon>
        <taxon>Nocardiopsidaceae</taxon>
        <taxon>Nocardiopsis</taxon>
    </lineage>
</organism>
<dbReference type="GO" id="GO:0016491">
    <property type="term" value="F:oxidoreductase activity"/>
    <property type="evidence" value="ECO:0007669"/>
    <property type="project" value="UniProtKB-KW"/>
</dbReference>
<dbReference type="EMBL" id="BSQG01000002">
    <property type="protein sequence ID" value="GLU47525.1"/>
    <property type="molecule type" value="Genomic_DNA"/>
</dbReference>
<evidence type="ECO:0000313" key="5">
    <source>
        <dbReference type="Proteomes" id="UP001165092"/>
    </source>
</evidence>
<proteinExistence type="inferred from homology"/>
<dbReference type="Pfam" id="PF13561">
    <property type="entry name" value="adh_short_C2"/>
    <property type="match status" value="1"/>
</dbReference>
<sequence length="284" mass="29146">MTKGLSTRLWSVAQRQPNVDPLPEYARSGRLKGRRALVAGGFTGGSQIGRVVATALGKEGAAVALADAVVSDPGAPGAWPLPAPRRGDGQAATKTRPDSMVVETAGLVSDFGSYALPLHCDLADEKACQGAVAHTALEFGGIDLLVVCGTAPPEPRRLLEVDADGLERDLRATLYSAFWLVQSVSMHMEEGARVVLAGPQASGARGTNRIGHTAGVAGALSLAVSLGPALAERGIAINGLLADDRADPYRLAEAYVGLFTGTADHPTGTVLPLMGAGRSHEATG</sequence>
<keyword evidence="5" id="KW-1185">Reference proteome</keyword>
<reference evidence="4" key="1">
    <citation type="submission" date="2023-02" db="EMBL/GenBank/DDBJ databases">
        <title>Nocardiopsis ansamitocini NBRC 112285.</title>
        <authorList>
            <person name="Ichikawa N."/>
            <person name="Sato H."/>
            <person name="Tonouchi N."/>
        </authorList>
    </citation>
    <scope>NUCLEOTIDE SEQUENCE</scope>
    <source>
        <strain evidence="4">NBRC 112285</strain>
    </source>
</reference>
<dbReference type="SUPFAM" id="SSF51735">
    <property type="entry name" value="NAD(P)-binding Rossmann-fold domains"/>
    <property type="match status" value="1"/>
</dbReference>
<gene>
    <name evidence="4" type="ORF">Nans01_18760</name>
</gene>
<evidence type="ECO:0000313" key="4">
    <source>
        <dbReference type="EMBL" id="GLU47525.1"/>
    </source>
</evidence>
<dbReference type="RefSeq" id="WP_285758634.1">
    <property type="nucleotide sequence ID" value="NZ_BSQG01000002.1"/>
</dbReference>
<comment type="similarity">
    <text evidence="1">Belongs to the short-chain dehydrogenases/reductases (SDR) family.</text>
</comment>
<dbReference type="PANTHER" id="PTHR43669:SF3">
    <property type="entry name" value="ALCOHOL DEHYDROGENASE, PUTATIVE (AFU_ORTHOLOGUE AFUA_3G03445)-RELATED"/>
    <property type="match status" value="1"/>
</dbReference>
<name>A0A9W6UIZ3_9ACTN</name>
<evidence type="ECO:0000256" key="3">
    <source>
        <dbReference type="SAM" id="MobiDB-lite"/>
    </source>
</evidence>
<accession>A0A9W6UIZ3</accession>